<keyword evidence="2" id="KW-1185">Reference proteome</keyword>
<comment type="caution">
    <text evidence="1">The sequence shown here is derived from an EMBL/GenBank/DDBJ whole genome shotgun (WGS) entry which is preliminary data.</text>
</comment>
<reference evidence="1 2" key="1">
    <citation type="submission" date="2019-10" db="EMBL/GenBank/DDBJ databases">
        <authorList>
            <person name="Palmer J.M."/>
        </authorList>
    </citation>
    <scope>NUCLEOTIDE SEQUENCE [LARGE SCALE GENOMIC DNA]</scope>
    <source>
        <strain evidence="1 2">TWF696</strain>
    </source>
</reference>
<dbReference type="AlphaFoldDB" id="A0AAV9V5F9"/>
<dbReference type="EMBL" id="JAVHNQ010000003">
    <property type="protein sequence ID" value="KAK6352831.1"/>
    <property type="molecule type" value="Genomic_DNA"/>
</dbReference>
<evidence type="ECO:0008006" key="3">
    <source>
        <dbReference type="Google" id="ProtNLM"/>
    </source>
</evidence>
<dbReference type="Proteomes" id="UP001375240">
    <property type="component" value="Unassembled WGS sequence"/>
</dbReference>
<organism evidence="1 2">
    <name type="scientific">Orbilia brochopaga</name>
    <dbReference type="NCBI Taxonomy" id="3140254"/>
    <lineage>
        <taxon>Eukaryota</taxon>
        <taxon>Fungi</taxon>
        <taxon>Dikarya</taxon>
        <taxon>Ascomycota</taxon>
        <taxon>Pezizomycotina</taxon>
        <taxon>Orbiliomycetes</taxon>
        <taxon>Orbiliales</taxon>
        <taxon>Orbiliaceae</taxon>
        <taxon>Orbilia</taxon>
    </lineage>
</organism>
<proteinExistence type="predicted"/>
<evidence type="ECO:0000313" key="2">
    <source>
        <dbReference type="Proteomes" id="UP001375240"/>
    </source>
</evidence>
<accession>A0AAV9V5F9</accession>
<gene>
    <name evidence="1" type="ORF">TWF696_004831</name>
</gene>
<protein>
    <recommendedName>
        <fullName evidence="3">F-box domain-containing protein</fullName>
    </recommendedName>
</protein>
<sequence>MSALSALPFEILFEITSYLDKRALKAVRTAAPNSSLYHAASTDLFRSLALRLCTPLWTSRHIRAKLWHLDNIGRGVGHARRLFGVGPQVIRELVVDTRYPYNLSNRPPDAPNWCRGQHPVMNTGFLPFDTNDMPDEDIELFIELVRRVVGLATDLVTVRWRGSNRLSVSAYTALARVLCAPERTYRLNASLRWDSPVGELGDYMASLADLSALGLEFAAWNVGAPNCRMFSKQQAQAVIAVIHRSPDLQGFKFHLHDGFSMAEVTTSMLWSAVFDAPALNTFALEHTWKNMPPIQFPATPRQLDKLRNITLVAAMTGSAAANVVEKSVRSLHIAAVRPRTFKTNVFSRLIANFLLTDRTNHLTSLDVECHEYLGPVSIAQLGAMFWNEVVMRHAGSLRVIRGYSRYSGDWAWLDTPNNPAKRVLDKCTALEELTVTCVETQQGASYITEMLEHLLLRTPRLGVVNVAFPVRTAYHVLEQTVARLDAWSSSDARYHGRQMQVRYRTRDDWEVSMVCSLRGRHGPGGAPVLFDDKIQAWELRERREKGLTLEETHGPGPITGPISMFERTLEEVFEPGPVMVFERVNDSYIFDDGNI</sequence>
<evidence type="ECO:0000313" key="1">
    <source>
        <dbReference type="EMBL" id="KAK6352831.1"/>
    </source>
</evidence>
<name>A0AAV9V5F9_9PEZI</name>